<feature type="compositionally biased region" description="Low complexity" evidence="10">
    <location>
        <begin position="1144"/>
        <end position="1153"/>
    </location>
</feature>
<dbReference type="GO" id="GO:0005634">
    <property type="term" value="C:nucleus"/>
    <property type="evidence" value="ECO:0007669"/>
    <property type="project" value="TreeGrafter"/>
</dbReference>
<accession>G0PAA4</accession>
<dbReference type="GO" id="GO:0004722">
    <property type="term" value="F:protein serine/threonine phosphatase activity"/>
    <property type="evidence" value="ECO:0007669"/>
    <property type="project" value="UniProtKB-EC"/>
</dbReference>
<keyword evidence="11" id="KW-0472">Membrane</keyword>
<feature type="coiled-coil region" evidence="9">
    <location>
        <begin position="267"/>
        <end position="297"/>
    </location>
</feature>
<dbReference type="InterPro" id="IPR004843">
    <property type="entry name" value="Calcineurin-like_PHP"/>
</dbReference>
<dbReference type="STRING" id="135651.G0PAA4"/>
<feature type="domain" description="Serine/threonine specific protein phosphatases" evidence="12">
    <location>
        <begin position="1307"/>
        <end position="1312"/>
    </location>
</feature>
<dbReference type="Proteomes" id="UP000008068">
    <property type="component" value="Unassembled WGS sequence"/>
</dbReference>
<feature type="transmembrane region" description="Helical" evidence="11">
    <location>
        <begin position="815"/>
        <end position="839"/>
    </location>
</feature>
<comment type="similarity">
    <text evidence="8">Belongs to the PPP phosphatase family.</text>
</comment>
<dbReference type="GO" id="GO:0046872">
    <property type="term" value="F:metal ion binding"/>
    <property type="evidence" value="ECO:0007669"/>
    <property type="project" value="UniProtKB-KW"/>
</dbReference>
<evidence type="ECO:0000256" key="8">
    <source>
        <dbReference type="RuleBase" id="RU004273"/>
    </source>
</evidence>
<dbReference type="PANTHER" id="PTHR11668:SF300">
    <property type="entry name" value="SERINE_THREONINE-PROTEIN PHOSPHATASE"/>
    <property type="match status" value="1"/>
</dbReference>
<dbReference type="Pfam" id="PF00149">
    <property type="entry name" value="Metallophos"/>
    <property type="match status" value="1"/>
</dbReference>
<dbReference type="OrthoDB" id="10351085at2759"/>
<gene>
    <name evidence="13" type="ORF">CAEBREN_08864</name>
</gene>
<feature type="region of interest" description="Disordered" evidence="10">
    <location>
        <begin position="1088"/>
        <end position="1163"/>
    </location>
</feature>
<dbReference type="CDD" id="cd00144">
    <property type="entry name" value="MPP_PPP_family"/>
    <property type="match status" value="1"/>
</dbReference>
<dbReference type="InParanoid" id="G0PAA4"/>
<keyword evidence="11" id="KW-0812">Transmembrane</keyword>
<keyword evidence="4" id="KW-0904">Protein phosphatase</keyword>
<keyword evidence="5" id="KW-0464">Manganese</keyword>
<keyword evidence="2" id="KW-0479">Metal-binding</keyword>
<dbReference type="EC" id="3.1.3.16" evidence="8"/>
<comment type="cofactor">
    <cofactor evidence="1">
        <name>Mn(2+)</name>
        <dbReference type="ChEBI" id="CHEBI:29035"/>
    </cofactor>
</comment>
<keyword evidence="11" id="KW-1133">Transmembrane helix</keyword>
<dbReference type="InterPro" id="IPR006186">
    <property type="entry name" value="Ser/Thr-sp_prot-phosphatase"/>
</dbReference>
<reference evidence="14" key="1">
    <citation type="submission" date="2011-07" db="EMBL/GenBank/DDBJ databases">
        <authorList>
            <consortium name="Caenorhabditis brenneri Sequencing and Analysis Consortium"/>
            <person name="Wilson R.K."/>
        </authorList>
    </citation>
    <scope>NUCLEOTIDE SEQUENCE [LARGE SCALE GENOMIC DNA]</scope>
    <source>
        <strain evidence="14">PB2801</strain>
    </source>
</reference>
<evidence type="ECO:0000256" key="4">
    <source>
        <dbReference type="ARBA" id="ARBA00022912"/>
    </source>
</evidence>
<dbReference type="InterPro" id="IPR050341">
    <property type="entry name" value="PP1_catalytic_subunit"/>
</dbReference>
<evidence type="ECO:0000256" key="1">
    <source>
        <dbReference type="ARBA" id="ARBA00001936"/>
    </source>
</evidence>
<dbReference type="Gene3D" id="3.60.21.10">
    <property type="match status" value="2"/>
</dbReference>
<sequence>MGSSQTSSSRKKSKQSRKVKKELRRLKRKNDKKQRFGLFSSKIAWTLAFCFNGALGAAVPEDGYPLAEAAKDGSLFARIFNSYALAQDIKEGKLDVLAMAKELLDMDADQTIEALQIENYQSIQNQIEGAINVMDTKCQNGNCVDVQKIERGLTTAEDASKFSSEKIKPTLSSLENLKVVRTLYSSIVELIKAATTYKELIEQIPNVKKKDMNQFVGSMWNVVPKMVNAEETYNNATGYLKKVSSANINYEEQFKLIISFDKEILSLKQKTEFIDVMKQELKELQKLVKEMRRFLSKDDIEPVMETINLLLQFVRNPKIPIDKKTLTPGFPRGLEDLNKVPDDLKAPLKDILADGKSSDKLNDFLKNAIDTSKQFVSLVTIADARTVIYAIDQRIENVQRELQAAYADISRTDVFDKLLECFGGSFGIRINSGDWKVEKETFIENKQDIENFIISVTTSKVSPFGGFNEIKTFCNSLDMKVSDSNKAYQDIITYPNLSTVTSEVDQLENSLSSGNYGKLDIWMSQSQFGSILNNTRKLVNEVDFEPLIKCFNKDNILEASKKVMKEGQFLSSLFQINSKNENFKAFFDALSAMKKPNLDWENFKKQRKVREASDSVTPVILEKPFDVAKKFGKGVKALLDFAVADEALSAMKTILNKQSVIDSEITNLKDDEQKTKISKVWNENTKKILKEIVDFVDKMKKSTGKKPTRLADFKEVFEAYGSDALPNFNGRELSHLLSFIQNDQNVEASLKSLGSLNLEFSSSKKKLSDAGSTLDPLEKFFDGFFGIVRAPSVAQNGTGNDKKVDSNDNEGLSKAAIIIIAIVCFLLLLAAFVAGYFIIKKIREIRKKKKAEDEKKRKKREEEAAKARALLQKRKEDAKKDKENAHIKTQPQIKGNGPKEEDKNGNKKKEKPHNPTIAIEDMTEEQFTTKLTRKKPKKIQEKMKEKKVDVPAAVEEFRTKKEQYLKNFYKVHRFTTQQLARATVVDESIYDLKFDSKKEDLEKKYNNAMELAETQQDIDNEAFDQNGEKKEYQIPDKLSREDVKMLMNMRPAKGKWTATTIHYNGVKREYKVSNATDVITRLNELINRKDGDDTTPSLATTQSCTSLSRTPSNLNTACSIKDPSHRAATAGDSREDVETDEELSSTSANSSTSVDLEGQQKPQEKPGIFQRLCNRYIAGADEDPFDFGFSKRGFRNDEEYLITQLIAALSKKFRVIDSCYDFKDKVAFVVKISFHEHTLQHPITENMFTSLLEKAKLKFSAESAILQLDAKNMRVVGDIHGKYADFVRQVFDSRRDSCLFPEKFMFLRGNHETRHINTNYELKEECECVFKKRGPDVQEKMNKLFDTFPLGAEFHQKVFLAHGGISEHMLEGREVLNEITKTPKTVRQWNLYYDILWCDLVYFYKSKNNKTAAVFTRSKRCAYATVCNQNALRKVMDAMGWLFVIRGHEVKTAGYEYFSERRAITIFGSTQNSNNNMAVQLILSDAGHLTMYRHDCTDEDPDDDDAPTIG</sequence>
<feature type="compositionally biased region" description="Basic and acidic residues" evidence="10">
    <location>
        <begin position="897"/>
        <end position="907"/>
    </location>
</feature>
<dbReference type="EMBL" id="GL380174">
    <property type="protein sequence ID" value="EGT49075.1"/>
    <property type="molecule type" value="Genomic_DNA"/>
</dbReference>
<feature type="region of interest" description="Disordered" evidence="10">
    <location>
        <begin position="1"/>
        <end position="23"/>
    </location>
</feature>
<evidence type="ECO:0000259" key="12">
    <source>
        <dbReference type="PROSITE" id="PS00125"/>
    </source>
</evidence>
<evidence type="ECO:0000256" key="3">
    <source>
        <dbReference type="ARBA" id="ARBA00022801"/>
    </source>
</evidence>
<dbReference type="PROSITE" id="PS00125">
    <property type="entry name" value="SER_THR_PHOSPHATASE"/>
    <property type="match status" value="1"/>
</dbReference>
<evidence type="ECO:0000313" key="13">
    <source>
        <dbReference type="EMBL" id="EGT49075.1"/>
    </source>
</evidence>
<protein>
    <recommendedName>
        <fullName evidence="8">Serine/threonine-protein phosphatase</fullName>
        <ecNumber evidence="8">3.1.3.16</ecNumber>
    </recommendedName>
</protein>
<dbReference type="InterPro" id="IPR029052">
    <property type="entry name" value="Metallo-depent_PP-like"/>
</dbReference>
<dbReference type="GO" id="GO:0005737">
    <property type="term" value="C:cytoplasm"/>
    <property type="evidence" value="ECO:0007669"/>
    <property type="project" value="TreeGrafter"/>
</dbReference>
<dbReference type="SMART" id="SM00156">
    <property type="entry name" value="PP2Ac"/>
    <property type="match status" value="1"/>
</dbReference>
<evidence type="ECO:0000256" key="5">
    <source>
        <dbReference type="ARBA" id="ARBA00023211"/>
    </source>
</evidence>
<keyword evidence="3 8" id="KW-0378">Hydrolase</keyword>
<keyword evidence="9" id="KW-0175">Coiled coil</keyword>
<feature type="compositionally biased region" description="Polar residues" evidence="10">
    <location>
        <begin position="1094"/>
        <end position="1118"/>
    </location>
</feature>
<evidence type="ECO:0000256" key="6">
    <source>
        <dbReference type="ARBA" id="ARBA00047761"/>
    </source>
</evidence>
<dbReference type="SUPFAM" id="SSF56300">
    <property type="entry name" value="Metallo-dependent phosphatases"/>
    <property type="match status" value="1"/>
</dbReference>
<feature type="region of interest" description="Disordered" evidence="10">
    <location>
        <begin position="873"/>
        <end position="916"/>
    </location>
</feature>
<evidence type="ECO:0000256" key="9">
    <source>
        <dbReference type="SAM" id="Coils"/>
    </source>
</evidence>
<comment type="catalytic activity">
    <reaction evidence="7 8">
        <text>O-phospho-L-threonyl-[protein] + H2O = L-threonyl-[protein] + phosphate</text>
        <dbReference type="Rhea" id="RHEA:47004"/>
        <dbReference type="Rhea" id="RHEA-COMP:11060"/>
        <dbReference type="Rhea" id="RHEA-COMP:11605"/>
        <dbReference type="ChEBI" id="CHEBI:15377"/>
        <dbReference type="ChEBI" id="CHEBI:30013"/>
        <dbReference type="ChEBI" id="CHEBI:43474"/>
        <dbReference type="ChEBI" id="CHEBI:61977"/>
        <dbReference type="EC" id="3.1.3.16"/>
    </reaction>
</comment>
<keyword evidence="14" id="KW-1185">Reference proteome</keyword>
<proteinExistence type="inferred from homology"/>
<dbReference type="HOGENOM" id="CLU_254188_0_0_1"/>
<dbReference type="eggNOG" id="KOG0374">
    <property type="taxonomic scope" value="Eukaryota"/>
</dbReference>
<evidence type="ECO:0000256" key="10">
    <source>
        <dbReference type="SAM" id="MobiDB-lite"/>
    </source>
</evidence>
<feature type="compositionally biased region" description="Basic residues" evidence="10">
    <location>
        <begin position="9"/>
        <end position="23"/>
    </location>
</feature>
<evidence type="ECO:0000256" key="11">
    <source>
        <dbReference type="SAM" id="Phobius"/>
    </source>
</evidence>
<evidence type="ECO:0000313" key="14">
    <source>
        <dbReference type="Proteomes" id="UP000008068"/>
    </source>
</evidence>
<dbReference type="PANTHER" id="PTHR11668">
    <property type="entry name" value="SERINE/THREONINE PROTEIN PHOSPHATASE"/>
    <property type="match status" value="1"/>
</dbReference>
<comment type="catalytic activity">
    <reaction evidence="6">
        <text>O-phospho-L-seryl-[protein] + H2O = L-seryl-[protein] + phosphate</text>
        <dbReference type="Rhea" id="RHEA:20629"/>
        <dbReference type="Rhea" id="RHEA-COMP:9863"/>
        <dbReference type="Rhea" id="RHEA-COMP:11604"/>
        <dbReference type="ChEBI" id="CHEBI:15377"/>
        <dbReference type="ChEBI" id="CHEBI:29999"/>
        <dbReference type="ChEBI" id="CHEBI:43474"/>
        <dbReference type="ChEBI" id="CHEBI:83421"/>
        <dbReference type="EC" id="3.1.3.16"/>
    </reaction>
</comment>
<evidence type="ECO:0000256" key="2">
    <source>
        <dbReference type="ARBA" id="ARBA00022723"/>
    </source>
</evidence>
<organism evidence="14">
    <name type="scientific">Caenorhabditis brenneri</name>
    <name type="common">Nematode worm</name>
    <dbReference type="NCBI Taxonomy" id="135651"/>
    <lineage>
        <taxon>Eukaryota</taxon>
        <taxon>Metazoa</taxon>
        <taxon>Ecdysozoa</taxon>
        <taxon>Nematoda</taxon>
        <taxon>Chromadorea</taxon>
        <taxon>Rhabditida</taxon>
        <taxon>Rhabditina</taxon>
        <taxon>Rhabditomorpha</taxon>
        <taxon>Rhabditoidea</taxon>
        <taxon>Rhabditidae</taxon>
        <taxon>Peloderinae</taxon>
        <taxon>Caenorhabditis</taxon>
    </lineage>
</organism>
<name>G0PAA4_CAEBE</name>
<feature type="compositionally biased region" description="Basic and acidic residues" evidence="10">
    <location>
        <begin position="873"/>
        <end position="886"/>
    </location>
</feature>
<evidence type="ECO:0000256" key="7">
    <source>
        <dbReference type="ARBA" id="ARBA00048336"/>
    </source>
</evidence>